<dbReference type="RefSeq" id="WP_166910993.1">
    <property type="nucleotide sequence ID" value="NZ_JAASRS010000001.1"/>
</dbReference>
<keyword evidence="2" id="KW-1185">Reference proteome</keyword>
<gene>
    <name evidence="1" type="ORF">BDD39_002386</name>
</gene>
<evidence type="ECO:0000313" key="2">
    <source>
        <dbReference type="Proteomes" id="UP000532769"/>
    </source>
</evidence>
<dbReference type="EMBL" id="JAASRS010000001">
    <property type="protein sequence ID" value="NIK15876.1"/>
    <property type="molecule type" value="Genomic_DNA"/>
</dbReference>
<evidence type="ECO:0000313" key="1">
    <source>
        <dbReference type="EMBL" id="NIK15876.1"/>
    </source>
</evidence>
<protein>
    <submittedName>
        <fullName evidence="1">Putative CopG family antitoxin</fullName>
    </submittedName>
</protein>
<sequence length="94" mass="11300">MAKRKISISFKEKYEDVYLYLIEMKKRKENISEYICRLIKADMEGSSNWQEEVRKIVIDTLQSNKFPLNNPHYSSHQIDNRLSDEDIELINNLF</sequence>
<dbReference type="Proteomes" id="UP000532769">
    <property type="component" value="Unassembled WGS sequence"/>
</dbReference>
<reference evidence="1 2" key="1">
    <citation type="submission" date="2020-03" db="EMBL/GenBank/DDBJ databases">
        <title>Genomic Encyclopedia of Archaeal and Bacterial Type Strains, Phase II (KMG-II): from individual species to whole genera.</title>
        <authorList>
            <person name="Goeker M."/>
        </authorList>
    </citation>
    <scope>NUCLEOTIDE SEQUENCE [LARGE SCALE GENOMIC DNA]</scope>
    <source>
        <strain evidence="1 2">DSM 4749</strain>
    </source>
</reference>
<name>A0A846MJR3_9BACL</name>
<accession>A0A846MJR3</accession>
<dbReference type="AlphaFoldDB" id="A0A846MJR3"/>
<comment type="caution">
    <text evidence="1">The sequence shown here is derived from an EMBL/GenBank/DDBJ whole genome shotgun (WGS) entry which is preliminary data.</text>
</comment>
<proteinExistence type="predicted"/>
<organism evidence="1 2">
    <name type="scientific">Saccharococcus thermophilus</name>
    <dbReference type="NCBI Taxonomy" id="29396"/>
    <lineage>
        <taxon>Bacteria</taxon>
        <taxon>Bacillati</taxon>
        <taxon>Bacillota</taxon>
        <taxon>Bacilli</taxon>
        <taxon>Bacillales</taxon>
        <taxon>Anoxybacillaceae</taxon>
        <taxon>Saccharococcus</taxon>
    </lineage>
</organism>